<gene>
    <name evidence="4" type="ORF">GCM10007276_34690</name>
</gene>
<comment type="caution">
    <text evidence="4">The sequence shown here is derived from an EMBL/GenBank/DDBJ whole genome shotgun (WGS) entry which is preliminary data.</text>
</comment>
<evidence type="ECO:0000256" key="2">
    <source>
        <dbReference type="ARBA" id="ARBA00022801"/>
    </source>
</evidence>
<dbReference type="InterPro" id="IPR039298">
    <property type="entry name" value="ACOT13"/>
</dbReference>
<dbReference type="RefSeq" id="WP_188411095.1">
    <property type="nucleotide sequence ID" value="NZ_BMCP01000008.1"/>
</dbReference>
<dbReference type="InterPro" id="IPR006683">
    <property type="entry name" value="Thioestr_dom"/>
</dbReference>
<reference evidence="4" key="1">
    <citation type="journal article" date="2014" name="Int. J. Syst. Evol. Microbiol.">
        <title>Complete genome sequence of Corynebacterium casei LMG S-19264T (=DSM 44701T), isolated from a smear-ripened cheese.</title>
        <authorList>
            <consortium name="US DOE Joint Genome Institute (JGI-PGF)"/>
            <person name="Walter F."/>
            <person name="Albersmeier A."/>
            <person name="Kalinowski J."/>
            <person name="Ruckert C."/>
        </authorList>
    </citation>
    <scope>NUCLEOTIDE SEQUENCE</scope>
    <source>
        <strain evidence="4">CCM 7684</strain>
    </source>
</reference>
<dbReference type="PANTHER" id="PTHR21660:SF1">
    <property type="entry name" value="ACYL-COENZYME A THIOESTERASE 13"/>
    <property type="match status" value="1"/>
</dbReference>
<dbReference type="CDD" id="cd03443">
    <property type="entry name" value="PaaI_thioesterase"/>
    <property type="match status" value="1"/>
</dbReference>
<dbReference type="GO" id="GO:0047617">
    <property type="term" value="F:fatty acyl-CoA hydrolase activity"/>
    <property type="evidence" value="ECO:0007669"/>
    <property type="project" value="InterPro"/>
</dbReference>
<sequence>MNEDAVAVTPDAVWLEANGWKTLEDDGGLIGHVGPFWLRADHGTARLGFIADTRHRNRGGHVQGGMIAALADRAMGQTVRMANGNQPQVTIQLDMHYIDVMRMGEFIEARCRVVRQARQIAFVEAEIFANGRLAATARGVWKMIRRRTDDSAAAAPALPESRA</sequence>
<name>A0A8J3E0L4_9RHOB</name>
<accession>A0A8J3E0L4</accession>
<comment type="similarity">
    <text evidence="1">Belongs to the thioesterase PaaI family.</text>
</comment>
<evidence type="ECO:0000313" key="5">
    <source>
        <dbReference type="Proteomes" id="UP000602745"/>
    </source>
</evidence>
<proteinExistence type="inferred from homology"/>
<organism evidence="4 5">
    <name type="scientific">Agaricicola taiwanensis</name>
    <dbReference type="NCBI Taxonomy" id="591372"/>
    <lineage>
        <taxon>Bacteria</taxon>
        <taxon>Pseudomonadati</taxon>
        <taxon>Pseudomonadota</taxon>
        <taxon>Alphaproteobacteria</taxon>
        <taxon>Rhodobacterales</taxon>
        <taxon>Paracoccaceae</taxon>
        <taxon>Agaricicola</taxon>
    </lineage>
</organism>
<reference evidence="4" key="2">
    <citation type="submission" date="2020-09" db="EMBL/GenBank/DDBJ databases">
        <authorList>
            <person name="Sun Q."/>
            <person name="Sedlacek I."/>
        </authorList>
    </citation>
    <scope>NUCLEOTIDE SEQUENCE</scope>
    <source>
        <strain evidence="4">CCM 7684</strain>
    </source>
</reference>
<feature type="domain" description="Thioesterase" evidence="3">
    <location>
        <begin position="59"/>
        <end position="131"/>
    </location>
</feature>
<dbReference type="PANTHER" id="PTHR21660">
    <property type="entry name" value="THIOESTERASE SUPERFAMILY MEMBER-RELATED"/>
    <property type="match status" value="1"/>
</dbReference>
<evidence type="ECO:0000313" key="4">
    <source>
        <dbReference type="EMBL" id="GGE54731.1"/>
    </source>
</evidence>
<keyword evidence="5" id="KW-1185">Reference proteome</keyword>
<protein>
    <submittedName>
        <fullName evidence="4">Thioesterase</fullName>
    </submittedName>
</protein>
<dbReference type="Pfam" id="PF03061">
    <property type="entry name" value="4HBT"/>
    <property type="match status" value="1"/>
</dbReference>
<dbReference type="InterPro" id="IPR029069">
    <property type="entry name" value="HotDog_dom_sf"/>
</dbReference>
<dbReference type="NCBIfam" id="TIGR00369">
    <property type="entry name" value="unchar_dom_1"/>
    <property type="match status" value="1"/>
</dbReference>
<dbReference type="SUPFAM" id="SSF54637">
    <property type="entry name" value="Thioesterase/thiol ester dehydrase-isomerase"/>
    <property type="match status" value="1"/>
</dbReference>
<dbReference type="InterPro" id="IPR003736">
    <property type="entry name" value="PAAI_dom"/>
</dbReference>
<dbReference type="EMBL" id="BMCP01000008">
    <property type="protein sequence ID" value="GGE54731.1"/>
    <property type="molecule type" value="Genomic_DNA"/>
</dbReference>
<dbReference type="Proteomes" id="UP000602745">
    <property type="component" value="Unassembled WGS sequence"/>
</dbReference>
<evidence type="ECO:0000259" key="3">
    <source>
        <dbReference type="Pfam" id="PF03061"/>
    </source>
</evidence>
<evidence type="ECO:0000256" key="1">
    <source>
        <dbReference type="ARBA" id="ARBA00008324"/>
    </source>
</evidence>
<dbReference type="AlphaFoldDB" id="A0A8J3E0L4"/>
<dbReference type="Gene3D" id="3.10.129.10">
    <property type="entry name" value="Hotdog Thioesterase"/>
    <property type="match status" value="1"/>
</dbReference>
<keyword evidence="2" id="KW-0378">Hydrolase</keyword>